<reference evidence="1 2" key="1">
    <citation type="submission" date="2017-08" db="EMBL/GenBank/DDBJ databases">
        <title>Infants hospitalized years apart are colonized by the same room-sourced microbial strains.</title>
        <authorList>
            <person name="Brooks B."/>
            <person name="Olm M.R."/>
            <person name="Firek B.A."/>
            <person name="Baker R."/>
            <person name="Thomas B.C."/>
            <person name="Morowitz M.J."/>
            <person name="Banfield J.F."/>
        </authorList>
    </citation>
    <scope>NUCLEOTIDE SEQUENCE [LARGE SCALE GENOMIC DNA]</scope>
    <source>
        <strain evidence="1">S2_003_000_R2_14</strain>
    </source>
</reference>
<dbReference type="EMBL" id="QFQP01000027">
    <property type="protein sequence ID" value="PZR08064.1"/>
    <property type="molecule type" value="Genomic_DNA"/>
</dbReference>
<evidence type="ECO:0000313" key="1">
    <source>
        <dbReference type="EMBL" id="PZR08064.1"/>
    </source>
</evidence>
<organism evidence="1 2">
    <name type="scientific">Archangium gephyra</name>
    <dbReference type="NCBI Taxonomy" id="48"/>
    <lineage>
        <taxon>Bacteria</taxon>
        <taxon>Pseudomonadati</taxon>
        <taxon>Myxococcota</taxon>
        <taxon>Myxococcia</taxon>
        <taxon>Myxococcales</taxon>
        <taxon>Cystobacterineae</taxon>
        <taxon>Archangiaceae</taxon>
        <taxon>Archangium</taxon>
    </lineage>
</organism>
<protein>
    <submittedName>
        <fullName evidence="1">Uncharacterized protein</fullName>
    </submittedName>
</protein>
<sequence>MISTRYAVTMRLVLAAVMAAAVGIALVANVGHAEPPPAMEQRPVEKVITALKAEKGRRSDLAAVRFSAEVLGAKTVAAPVGSSLTTLGPWGDNTALLSAEAALGTCAPMSADQQKKASALRKEFGDELPPLLRAWTLAGEGNKDEAVKLFTGAIEALRIQGECPSEHPMYSHRRTSRLSTMLSCVRTIDPSRDTRELGKALDKANTCALNNHAVG</sequence>
<dbReference type="AlphaFoldDB" id="A0A2W5UXC7"/>
<dbReference type="Proteomes" id="UP000249061">
    <property type="component" value="Unassembled WGS sequence"/>
</dbReference>
<accession>A0A2W5UXC7</accession>
<name>A0A2W5UXC7_9BACT</name>
<evidence type="ECO:0000313" key="2">
    <source>
        <dbReference type="Proteomes" id="UP000249061"/>
    </source>
</evidence>
<gene>
    <name evidence="1" type="ORF">DI536_25860</name>
</gene>
<comment type="caution">
    <text evidence="1">The sequence shown here is derived from an EMBL/GenBank/DDBJ whole genome shotgun (WGS) entry which is preliminary data.</text>
</comment>
<proteinExistence type="predicted"/>